<reference evidence="1 2" key="1">
    <citation type="submission" date="2016-10" db="EMBL/GenBank/DDBJ databases">
        <authorList>
            <person name="de Groot N.N."/>
        </authorList>
    </citation>
    <scope>NUCLEOTIDE SEQUENCE [LARGE SCALE GENOMIC DNA]</scope>
    <source>
        <strain evidence="1 2">IBRC-M10015</strain>
    </source>
</reference>
<accession>A0A1G9A4N2</accession>
<dbReference type="EMBL" id="FNFC01000051">
    <property type="protein sequence ID" value="SDK21555.1"/>
    <property type="molecule type" value="Genomic_DNA"/>
</dbReference>
<feature type="non-terminal residue" evidence="1">
    <location>
        <position position="1"/>
    </location>
</feature>
<proteinExistence type="predicted"/>
<evidence type="ECO:0000313" key="1">
    <source>
        <dbReference type="EMBL" id="SDK21555.1"/>
    </source>
</evidence>
<sequence>RYFPIENSEAELSWYEPFNLGTVAG</sequence>
<organism evidence="1 2">
    <name type="scientific">Halovenus aranensis</name>
    <dbReference type="NCBI Taxonomy" id="890420"/>
    <lineage>
        <taxon>Archaea</taxon>
        <taxon>Methanobacteriati</taxon>
        <taxon>Methanobacteriota</taxon>
        <taxon>Stenosarchaea group</taxon>
        <taxon>Halobacteria</taxon>
        <taxon>Halobacteriales</taxon>
        <taxon>Haloarculaceae</taxon>
        <taxon>Halovenus</taxon>
    </lineage>
</organism>
<evidence type="ECO:0000313" key="2">
    <source>
        <dbReference type="Proteomes" id="UP000198856"/>
    </source>
</evidence>
<dbReference type="AlphaFoldDB" id="A0A1G9A4N2"/>
<dbReference type="Proteomes" id="UP000198856">
    <property type="component" value="Unassembled WGS sequence"/>
</dbReference>
<keyword evidence="2" id="KW-1185">Reference proteome</keyword>
<name>A0A1G9A4N2_9EURY</name>
<gene>
    <name evidence="1" type="ORF">SAMN05216226_1511</name>
</gene>
<protein>
    <submittedName>
        <fullName evidence="1">Uncharacterized protein</fullName>
    </submittedName>
</protein>